<evidence type="ECO:0000313" key="1">
    <source>
        <dbReference type="EMBL" id="AGT43722.1"/>
    </source>
</evidence>
<protein>
    <submittedName>
        <fullName evidence="1">Uncharacterized protein</fullName>
    </submittedName>
</protein>
<dbReference type="KEGG" id="tped:TPE_1227"/>
<gene>
    <name evidence="1" type="ORF">TPE_1227</name>
</gene>
<dbReference type="RefSeq" id="WP_020965022.1">
    <property type="nucleotide sequence ID" value="NC_022097.1"/>
</dbReference>
<organism evidence="1 2">
    <name type="scientific">Treponema pedis str. T A4</name>
    <dbReference type="NCBI Taxonomy" id="1291379"/>
    <lineage>
        <taxon>Bacteria</taxon>
        <taxon>Pseudomonadati</taxon>
        <taxon>Spirochaetota</taxon>
        <taxon>Spirochaetia</taxon>
        <taxon>Spirochaetales</taxon>
        <taxon>Treponemataceae</taxon>
        <taxon>Treponema</taxon>
    </lineage>
</organism>
<dbReference type="STRING" id="1291379.TPE_1227"/>
<evidence type="ECO:0000313" key="2">
    <source>
        <dbReference type="Proteomes" id="UP000015620"/>
    </source>
</evidence>
<reference evidence="1 2" key="1">
    <citation type="journal article" date="2013" name="PLoS ONE">
        <title>Genome-Wide Relatedness of Treponema pedis, from Gingiva and Necrotic Skin Lesions of Pigs, with the Human Oral Pathogen Treponema denticola.</title>
        <authorList>
            <person name="Svartstrom O."/>
            <person name="Mushtaq M."/>
            <person name="Pringle M."/>
            <person name="Segerman B."/>
        </authorList>
    </citation>
    <scope>NUCLEOTIDE SEQUENCE [LARGE SCALE GENOMIC DNA]</scope>
    <source>
        <strain evidence="1">T A4</strain>
    </source>
</reference>
<accession>S5ZMA0</accession>
<dbReference type="Proteomes" id="UP000015620">
    <property type="component" value="Chromosome"/>
</dbReference>
<sequence>MEGLLNPEKYFSSGLFTNCNTITDARSKANLSDKRQGRIDARLLINLM</sequence>
<keyword evidence="2" id="KW-1185">Reference proteome</keyword>
<dbReference type="GeneID" id="301091304"/>
<dbReference type="EMBL" id="CP004120">
    <property type="protein sequence ID" value="AGT43722.1"/>
    <property type="molecule type" value="Genomic_DNA"/>
</dbReference>
<name>S5ZMA0_9SPIR</name>
<dbReference type="AlphaFoldDB" id="S5ZMA0"/>
<dbReference type="PATRIC" id="fig|1291379.3.peg.1223"/>
<proteinExistence type="predicted"/>
<dbReference type="HOGENOM" id="CLU_3159015_0_0_12"/>